<gene>
    <name evidence="4" type="ORF">ACFQE0_20840</name>
</gene>
<organism evidence="4 5">
    <name type="scientific">Methylobacterium komagatae</name>
    <dbReference type="NCBI Taxonomy" id="374425"/>
    <lineage>
        <taxon>Bacteria</taxon>
        <taxon>Pseudomonadati</taxon>
        <taxon>Pseudomonadota</taxon>
        <taxon>Alphaproteobacteria</taxon>
        <taxon>Hyphomicrobiales</taxon>
        <taxon>Methylobacteriaceae</taxon>
        <taxon>Methylobacterium</taxon>
    </lineage>
</organism>
<accession>A0ABW2BMY6</accession>
<dbReference type="RefSeq" id="WP_378973059.1">
    <property type="nucleotide sequence ID" value="NZ_JBHSWN010000001.1"/>
</dbReference>
<reference evidence="5" key="1">
    <citation type="journal article" date="2019" name="Int. J. Syst. Evol. Microbiol.">
        <title>The Global Catalogue of Microorganisms (GCM) 10K type strain sequencing project: providing services to taxonomists for standard genome sequencing and annotation.</title>
        <authorList>
            <consortium name="The Broad Institute Genomics Platform"/>
            <consortium name="The Broad Institute Genome Sequencing Center for Infectious Disease"/>
            <person name="Wu L."/>
            <person name="Ma J."/>
        </authorList>
    </citation>
    <scope>NUCLEOTIDE SEQUENCE [LARGE SCALE GENOMIC DNA]</scope>
    <source>
        <strain evidence="5">CCUG 48316</strain>
    </source>
</reference>
<dbReference type="Pfam" id="PF05401">
    <property type="entry name" value="NodS"/>
    <property type="match status" value="1"/>
</dbReference>
<keyword evidence="3" id="KW-0949">S-adenosyl-L-methionine</keyword>
<proteinExistence type="predicted"/>
<evidence type="ECO:0000256" key="2">
    <source>
        <dbReference type="ARBA" id="ARBA00022679"/>
    </source>
</evidence>
<protein>
    <submittedName>
        <fullName evidence="4">Class I SAM-dependent DNA methyltransferase</fullName>
    </submittedName>
</protein>
<name>A0ABW2BMY6_9HYPH</name>
<dbReference type="GO" id="GO:0008168">
    <property type="term" value="F:methyltransferase activity"/>
    <property type="evidence" value="ECO:0007669"/>
    <property type="project" value="UniProtKB-KW"/>
</dbReference>
<comment type="caution">
    <text evidence="4">The sequence shown here is derived from an EMBL/GenBank/DDBJ whole genome shotgun (WGS) entry which is preliminary data.</text>
</comment>
<dbReference type="Gene3D" id="3.40.50.150">
    <property type="entry name" value="Vaccinia Virus protein VP39"/>
    <property type="match status" value="1"/>
</dbReference>
<evidence type="ECO:0000313" key="4">
    <source>
        <dbReference type="EMBL" id="MFC6791828.1"/>
    </source>
</evidence>
<evidence type="ECO:0000313" key="5">
    <source>
        <dbReference type="Proteomes" id="UP001596292"/>
    </source>
</evidence>
<dbReference type="Proteomes" id="UP001596292">
    <property type="component" value="Unassembled WGS sequence"/>
</dbReference>
<dbReference type="CDD" id="cd02440">
    <property type="entry name" value="AdoMet_MTases"/>
    <property type="match status" value="1"/>
</dbReference>
<sequence length="203" mass="22343">MSRFTSSIPPSYFDGHYADDPDPWHFETSAYEHAKYEATLAALPHPRYASALEVGCSIGVLTRALAARCDAVVGVDVVERALARARETCRDLGHVRFERTQVPVEWPAGSFDLILLSEMIYFLDPGDVERLAERVRHSLWPGGVVVLVHWTGETHYPLSGDEATHAFIAASSAFLSPLRHLATETYRLDVLADRAATAPGGQP</sequence>
<dbReference type="InterPro" id="IPR008715">
    <property type="entry name" value="SAM-MeTfrase_NodS-like"/>
</dbReference>
<dbReference type="PANTHER" id="PTHR43464:SF19">
    <property type="entry name" value="UBIQUINONE BIOSYNTHESIS O-METHYLTRANSFERASE, MITOCHONDRIAL"/>
    <property type="match status" value="1"/>
</dbReference>
<keyword evidence="1 4" id="KW-0489">Methyltransferase</keyword>
<dbReference type="PANTHER" id="PTHR43464">
    <property type="entry name" value="METHYLTRANSFERASE"/>
    <property type="match status" value="1"/>
</dbReference>
<keyword evidence="5" id="KW-1185">Reference proteome</keyword>
<dbReference type="InterPro" id="IPR029063">
    <property type="entry name" value="SAM-dependent_MTases_sf"/>
</dbReference>
<evidence type="ECO:0000256" key="1">
    <source>
        <dbReference type="ARBA" id="ARBA00022603"/>
    </source>
</evidence>
<dbReference type="GO" id="GO:0032259">
    <property type="term" value="P:methylation"/>
    <property type="evidence" value="ECO:0007669"/>
    <property type="project" value="UniProtKB-KW"/>
</dbReference>
<dbReference type="EMBL" id="JBHSWN010000001">
    <property type="protein sequence ID" value="MFC6791828.1"/>
    <property type="molecule type" value="Genomic_DNA"/>
</dbReference>
<dbReference type="SUPFAM" id="SSF53335">
    <property type="entry name" value="S-adenosyl-L-methionine-dependent methyltransferases"/>
    <property type="match status" value="1"/>
</dbReference>
<evidence type="ECO:0000256" key="3">
    <source>
        <dbReference type="ARBA" id="ARBA00022691"/>
    </source>
</evidence>
<keyword evidence="2" id="KW-0808">Transferase</keyword>